<feature type="compositionally biased region" description="Low complexity" evidence="1">
    <location>
        <begin position="1"/>
        <end position="11"/>
    </location>
</feature>
<reference evidence="4" key="2">
    <citation type="submission" date="2012-11" db="EMBL/GenBank/DDBJ databases">
        <authorList>
            <person name="Kuo A."/>
            <person name="Curtis B.A."/>
            <person name="Tanifuji G."/>
            <person name="Burki F."/>
            <person name="Gruber A."/>
            <person name="Irimia M."/>
            <person name="Maruyama S."/>
            <person name="Arias M.C."/>
            <person name="Ball S.G."/>
            <person name="Gile G.H."/>
            <person name="Hirakawa Y."/>
            <person name="Hopkins J.F."/>
            <person name="Rensing S.A."/>
            <person name="Schmutz J."/>
            <person name="Symeonidi A."/>
            <person name="Elias M."/>
            <person name="Eveleigh R.J."/>
            <person name="Herman E.K."/>
            <person name="Klute M.J."/>
            <person name="Nakayama T."/>
            <person name="Obornik M."/>
            <person name="Reyes-Prieto A."/>
            <person name="Armbrust E.V."/>
            <person name="Aves S.J."/>
            <person name="Beiko R.G."/>
            <person name="Coutinho P."/>
            <person name="Dacks J.B."/>
            <person name="Durnford D.G."/>
            <person name="Fast N.M."/>
            <person name="Green B.R."/>
            <person name="Grisdale C."/>
            <person name="Hempe F."/>
            <person name="Henrissat B."/>
            <person name="Hoppner M.P."/>
            <person name="Ishida K.-I."/>
            <person name="Kim E."/>
            <person name="Koreny L."/>
            <person name="Kroth P.G."/>
            <person name="Liu Y."/>
            <person name="Malik S.-B."/>
            <person name="Maier U.G."/>
            <person name="McRose D."/>
            <person name="Mock T."/>
            <person name="Neilson J.A."/>
            <person name="Onodera N.T."/>
            <person name="Poole A.M."/>
            <person name="Pritham E.J."/>
            <person name="Richards T.A."/>
            <person name="Rocap G."/>
            <person name="Roy S.W."/>
            <person name="Sarai C."/>
            <person name="Schaack S."/>
            <person name="Shirato S."/>
            <person name="Slamovits C.H."/>
            <person name="Spencer D.F."/>
            <person name="Suzuki S."/>
            <person name="Worden A.Z."/>
            <person name="Zauner S."/>
            <person name="Barry K."/>
            <person name="Bell C."/>
            <person name="Bharti A.K."/>
            <person name="Crow J.A."/>
            <person name="Grimwood J."/>
            <person name="Kramer R."/>
            <person name="Lindquist E."/>
            <person name="Lucas S."/>
            <person name="Salamov A."/>
            <person name="McFadden G.I."/>
            <person name="Lane C.E."/>
            <person name="Keeling P.J."/>
            <person name="Gray M.W."/>
            <person name="Grigoriev I.V."/>
            <person name="Archibald J.M."/>
        </authorList>
    </citation>
    <scope>NUCLEOTIDE SEQUENCE</scope>
    <source>
        <strain evidence="4">CCMP2712</strain>
    </source>
</reference>
<evidence type="ECO:0000313" key="4">
    <source>
        <dbReference type="Proteomes" id="UP000011087"/>
    </source>
</evidence>
<dbReference type="HOGENOM" id="CLU_1931566_0_0_1"/>
<dbReference type="EnsemblProtists" id="EKX42951">
    <property type="protein sequence ID" value="EKX42951"/>
    <property type="gene ID" value="GUITHDRAFT_110997"/>
</dbReference>
<dbReference type="RefSeq" id="XP_005829931.1">
    <property type="nucleotide sequence ID" value="XM_005829874.1"/>
</dbReference>
<name>L1J368_GUITC</name>
<evidence type="ECO:0000313" key="2">
    <source>
        <dbReference type="EMBL" id="EKX42951.1"/>
    </source>
</evidence>
<dbReference type="PaxDb" id="55529-EKX42951"/>
<proteinExistence type="predicted"/>
<protein>
    <submittedName>
        <fullName evidence="2 3">Uncharacterized protein</fullName>
    </submittedName>
</protein>
<evidence type="ECO:0000313" key="3">
    <source>
        <dbReference type="EnsemblProtists" id="EKX42951"/>
    </source>
</evidence>
<feature type="region of interest" description="Disordered" evidence="1">
    <location>
        <begin position="1"/>
        <end position="38"/>
    </location>
</feature>
<reference evidence="3" key="3">
    <citation type="submission" date="2015-06" db="UniProtKB">
        <authorList>
            <consortium name="EnsemblProtists"/>
        </authorList>
    </citation>
    <scope>IDENTIFICATION</scope>
</reference>
<feature type="compositionally biased region" description="Polar residues" evidence="1">
    <location>
        <begin position="20"/>
        <end position="38"/>
    </location>
</feature>
<accession>L1J368</accession>
<keyword evidence="4" id="KW-1185">Reference proteome</keyword>
<evidence type="ECO:0000256" key="1">
    <source>
        <dbReference type="SAM" id="MobiDB-lite"/>
    </source>
</evidence>
<gene>
    <name evidence="2" type="ORF">GUITHDRAFT_110997</name>
</gene>
<dbReference type="EMBL" id="JH993013">
    <property type="protein sequence ID" value="EKX42951.1"/>
    <property type="molecule type" value="Genomic_DNA"/>
</dbReference>
<organism evidence="2">
    <name type="scientific">Guillardia theta (strain CCMP2712)</name>
    <name type="common">Cryptophyte</name>
    <dbReference type="NCBI Taxonomy" id="905079"/>
    <lineage>
        <taxon>Eukaryota</taxon>
        <taxon>Cryptophyceae</taxon>
        <taxon>Pyrenomonadales</taxon>
        <taxon>Geminigeraceae</taxon>
        <taxon>Guillardia</taxon>
    </lineage>
</organism>
<dbReference type="Proteomes" id="UP000011087">
    <property type="component" value="Unassembled WGS sequence"/>
</dbReference>
<dbReference type="AlphaFoldDB" id="L1J368"/>
<dbReference type="GeneID" id="17299616"/>
<reference evidence="2 4" key="1">
    <citation type="journal article" date="2012" name="Nature">
        <title>Algal genomes reveal evolutionary mosaicism and the fate of nucleomorphs.</title>
        <authorList>
            <consortium name="DOE Joint Genome Institute"/>
            <person name="Curtis B.A."/>
            <person name="Tanifuji G."/>
            <person name="Burki F."/>
            <person name="Gruber A."/>
            <person name="Irimia M."/>
            <person name="Maruyama S."/>
            <person name="Arias M.C."/>
            <person name="Ball S.G."/>
            <person name="Gile G.H."/>
            <person name="Hirakawa Y."/>
            <person name="Hopkins J.F."/>
            <person name="Kuo A."/>
            <person name="Rensing S.A."/>
            <person name="Schmutz J."/>
            <person name="Symeonidi A."/>
            <person name="Elias M."/>
            <person name="Eveleigh R.J."/>
            <person name="Herman E.K."/>
            <person name="Klute M.J."/>
            <person name="Nakayama T."/>
            <person name="Obornik M."/>
            <person name="Reyes-Prieto A."/>
            <person name="Armbrust E.V."/>
            <person name="Aves S.J."/>
            <person name="Beiko R.G."/>
            <person name="Coutinho P."/>
            <person name="Dacks J.B."/>
            <person name="Durnford D.G."/>
            <person name="Fast N.M."/>
            <person name="Green B.R."/>
            <person name="Grisdale C.J."/>
            <person name="Hempel F."/>
            <person name="Henrissat B."/>
            <person name="Hoppner M.P."/>
            <person name="Ishida K."/>
            <person name="Kim E."/>
            <person name="Koreny L."/>
            <person name="Kroth P.G."/>
            <person name="Liu Y."/>
            <person name="Malik S.B."/>
            <person name="Maier U.G."/>
            <person name="McRose D."/>
            <person name="Mock T."/>
            <person name="Neilson J.A."/>
            <person name="Onodera N.T."/>
            <person name="Poole A.M."/>
            <person name="Pritham E.J."/>
            <person name="Richards T.A."/>
            <person name="Rocap G."/>
            <person name="Roy S.W."/>
            <person name="Sarai C."/>
            <person name="Schaack S."/>
            <person name="Shirato S."/>
            <person name="Slamovits C.H."/>
            <person name="Spencer D.F."/>
            <person name="Suzuki S."/>
            <person name="Worden A.Z."/>
            <person name="Zauner S."/>
            <person name="Barry K."/>
            <person name="Bell C."/>
            <person name="Bharti A.K."/>
            <person name="Crow J.A."/>
            <person name="Grimwood J."/>
            <person name="Kramer R."/>
            <person name="Lindquist E."/>
            <person name="Lucas S."/>
            <person name="Salamov A."/>
            <person name="McFadden G.I."/>
            <person name="Lane C.E."/>
            <person name="Keeling P.J."/>
            <person name="Gray M.W."/>
            <person name="Grigoriev I.V."/>
            <person name="Archibald J.M."/>
        </authorList>
    </citation>
    <scope>NUCLEOTIDE SEQUENCE</scope>
    <source>
        <strain evidence="2 4">CCMP2712</strain>
    </source>
</reference>
<sequence length="131" mass="14476">MVDVAQASESSAGEEEVKGRSSSNQAQSESKGAQATSVSWNDDWGITTSKWQRAIAQGCMFIEVARCRAEVLHVCMQGYRILALCSDNTARVGLSSRSFCFDRPRGCGYDHRQLAECRPSTRNVVVRRVQV</sequence>
<dbReference type="KEGG" id="gtt:GUITHDRAFT_110997"/>